<gene>
    <name evidence="3" type="ORF">TRFO_38677</name>
</gene>
<feature type="compositionally biased region" description="Polar residues" evidence="1">
    <location>
        <begin position="69"/>
        <end position="79"/>
    </location>
</feature>
<feature type="compositionally biased region" description="Basic and acidic residues" evidence="1">
    <location>
        <begin position="125"/>
        <end position="137"/>
    </location>
</feature>
<dbReference type="RefSeq" id="XP_068348241.1">
    <property type="nucleotide sequence ID" value="XM_068512195.1"/>
</dbReference>
<dbReference type="OrthoDB" id="10690529at2759"/>
<feature type="compositionally biased region" description="Acidic residues" evidence="1">
    <location>
        <begin position="177"/>
        <end position="196"/>
    </location>
</feature>
<feature type="transmembrane region" description="Helical" evidence="2">
    <location>
        <begin position="772"/>
        <end position="798"/>
    </location>
</feature>
<feature type="compositionally biased region" description="Basic and acidic residues" evidence="1">
    <location>
        <begin position="551"/>
        <end position="560"/>
    </location>
</feature>
<sequence>MESGSSPHDEESPPAEIETHQIDNSKQSQTDSIRNDTNPNPTEDIASKNQNSANEEESKDKNESKNEFDNLSTKNSNKNQNKDSFDDFNNSPKPNSLGEYQNLGGTSPNANPNETNQAKNNSPKSDTEIENNNKNKNESNNNNNNEDENSLDKKNEKEKQTIENPVLVFGGIPIGQEADEGEEDDFEDDDFDEDNFGGEGRGGMDLCAHQPTFVNLAGLVPKGCSSINDIHVVEAKKPEKPLPGCLAPSESLSQLKMQNEGKWAEIGYDPNRGKGDIKTSFTLSQFNPSKLLPNGSENQKKLDPAEEINALLGLNDEEAPLKLPKPANPVKRVNSSRGPQKNIVEESDDSENDGEEEEDEAEEEKIEEWKPYVPGDISQLLKMQPIIQSDDEDYDENKDENNENEGKNIENEDKNVGNEDENVVNEGEDGVEEEDDDHDTDTQEISVSHTRDIENIVFGGQPGNTSSHNSSRIDNPNPQNSYNSKSENNHYANASTSTNASTNTSSPANKNNNQKNNKNSGKIESQRKSAKQSHADNNDPKALIQFTKPNRRGEEPKKPYKFMREPQPFMERNNMFLTQVEEEQKIARASRNDDDSFSQKKVFDDYKYKEIGDAYDLPVPKKAKRANSILNQRPKIFQPFPTYRPKPPLNLSPYDDCDYDYEKEQKKIPPRLLEIIKFKPQSLTFKALCQIDIIEYPKKAINQVVMDLKGLLEKCINLNMIGESSYVDCIINNLKIDLKKLGKKTNHDDEKIEHQIEQAETSFDERRQQYVFLYYFILLFIFTLMTFFESYSFIIFYLSYMV</sequence>
<feature type="compositionally biased region" description="Basic and acidic residues" evidence="1">
    <location>
        <begin position="7"/>
        <end position="23"/>
    </location>
</feature>
<organism evidence="3 4">
    <name type="scientific">Tritrichomonas foetus</name>
    <dbReference type="NCBI Taxonomy" id="1144522"/>
    <lineage>
        <taxon>Eukaryota</taxon>
        <taxon>Metamonada</taxon>
        <taxon>Parabasalia</taxon>
        <taxon>Tritrichomonadida</taxon>
        <taxon>Tritrichomonadidae</taxon>
        <taxon>Tritrichomonas</taxon>
    </lineage>
</organism>
<dbReference type="GeneID" id="94846899"/>
<feature type="compositionally biased region" description="Basic and acidic residues" evidence="1">
    <location>
        <begin position="150"/>
        <end position="161"/>
    </location>
</feature>
<feature type="compositionally biased region" description="Basic and acidic residues" evidence="1">
    <location>
        <begin position="399"/>
        <end position="417"/>
    </location>
</feature>
<name>A0A1J4J7J0_9EUKA</name>
<feature type="compositionally biased region" description="Acidic residues" evidence="1">
    <location>
        <begin position="345"/>
        <end position="366"/>
    </location>
</feature>
<accession>A0A1J4J7J0</accession>
<feature type="compositionally biased region" description="Polar residues" evidence="1">
    <location>
        <begin position="103"/>
        <end position="124"/>
    </location>
</feature>
<feature type="region of interest" description="Disordered" evidence="1">
    <location>
        <begin position="1"/>
        <end position="203"/>
    </location>
</feature>
<feature type="compositionally biased region" description="Basic and acidic residues" evidence="1">
    <location>
        <begin position="56"/>
        <end position="68"/>
    </location>
</feature>
<dbReference type="PANTHER" id="PTHR48209">
    <property type="entry name" value="AGL056WP"/>
    <property type="match status" value="1"/>
</dbReference>
<dbReference type="Proteomes" id="UP000179807">
    <property type="component" value="Unassembled WGS sequence"/>
</dbReference>
<feature type="compositionally biased region" description="Polar residues" evidence="1">
    <location>
        <begin position="24"/>
        <end position="41"/>
    </location>
</feature>
<keyword evidence="2" id="KW-0812">Transmembrane</keyword>
<evidence type="ECO:0000313" key="4">
    <source>
        <dbReference type="Proteomes" id="UP000179807"/>
    </source>
</evidence>
<evidence type="ECO:0000313" key="3">
    <source>
        <dbReference type="EMBL" id="OHS95104.1"/>
    </source>
</evidence>
<comment type="caution">
    <text evidence="3">The sequence shown here is derived from an EMBL/GenBank/DDBJ whole genome shotgun (WGS) entry which is preliminary data.</text>
</comment>
<dbReference type="VEuPathDB" id="TrichDB:TRFO_38677"/>
<keyword evidence="2" id="KW-0472">Membrane</keyword>
<feature type="compositionally biased region" description="Polar residues" evidence="1">
    <location>
        <begin position="463"/>
        <end position="486"/>
    </location>
</feature>
<reference evidence="3" key="1">
    <citation type="submission" date="2016-10" db="EMBL/GenBank/DDBJ databases">
        <authorList>
            <person name="Benchimol M."/>
            <person name="Almeida L.G."/>
            <person name="Vasconcelos A.T."/>
            <person name="Perreira-Neves A."/>
            <person name="Rosa I.A."/>
            <person name="Tasca T."/>
            <person name="Bogo M.R."/>
            <person name="de Souza W."/>
        </authorList>
    </citation>
    <scope>NUCLEOTIDE SEQUENCE [LARGE SCALE GENOMIC DNA]</scope>
    <source>
        <strain evidence="3">K</strain>
    </source>
</reference>
<feature type="compositionally biased region" description="Low complexity" evidence="1">
    <location>
        <begin position="489"/>
        <end position="519"/>
    </location>
</feature>
<dbReference type="AlphaFoldDB" id="A0A1J4J7J0"/>
<feature type="compositionally biased region" description="Acidic residues" evidence="1">
    <location>
        <begin position="418"/>
        <end position="439"/>
    </location>
</feature>
<keyword evidence="2" id="KW-1133">Transmembrane helix</keyword>
<dbReference type="PANTHER" id="PTHR48209:SF2">
    <property type="entry name" value="FI24008P1"/>
    <property type="match status" value="1"/>
</dbReference>
<feature type="compositionally biased region" description="Acidic residues" evidence="1">
    <location>
        <begin position="389"/>
        <end position="398"/>
    </location>
</feature>
<protein>
    <submittedName>
        <fullName evidence="3">Uncharacterized protein</fullName>
    </submittedName>
</protein>
<dbReference type="EMBL" id="MLAK01001263">
    <property type="protein sequence ID" value="OHS95104.1"/>
    <property type="molecule type" value="Genomic_DNA"/>
</dbReference>
<evidence type="ECO:0000256" key="2">
    <source>
        <dbReference type="SAM" id="Phobius"/>
    </source>
</evidence>
<proteinExistence type="predicted"/>
<evidence type="ECO:0000256" key="1">
    <source>
        <dbReference type="SAM" id="MobiDB-lite"/>
    </source>
</evidence>
<keyword evidence="4" id="KW-1185">Reference proteome</keyword>
<feature type="region of interest" description="Disordered" evidence="1">
    <location>
        <begin position="316"/>
        <end position="560"/>
    </location>
</feature>